<accession>A0A2P2N8B5</accession>
<evidence type="ECO:0000256" key="1">
    <source>
        <dbReference type="SAM" id="MobiDB-lite"/>
    </source>
</evidence>
<dbReference type="AlphaFoldDB" id="A0A2P2N8B5"/>
<proteinExistence type="predicted"/>
<sequence>MPAGTKVSRDEKQHDHIGGWGFDRENVLDSQTTAIKHIL</sequence>
<dbReference type="EMBL" id="GGEC01058211">
    <property type="protein sequence ID" value="MBX38695.1"/>
    <property type="molecule type" value="Transcribed_RNA"/>
</dbReference>
<feature type="compositionally biased region" description="Basic and acidic residues" evidence="1">
    <location>
        <begin position="7"/>
        <end position="20"/>
    </location>
</feature>
<protein>
    <submittedName>
        <fullName evidence="2">Uncharacterized protein</fullName>
    </submittedName>
</protein>
<organism evidence="2">
    <name type="scientific">Rhizophora mucronata</name>
    <name type="common">Asiatic mangrove</name>
    <dbReference type="NCBI Taxonomy" id="61149"/>
    <lineage>
        <taxon>Eukaryota</taxon>
        <taxon>Viridiplantae</taxon>
        <taxon>Streptophyta</taxon>
        <taxon>Embryophyta</taxon>
        <taxon>Tracheophyta</taxon>
        <taxon>Spermatophyta</taxon>
        <taxon>Magnoliopsida</taxon>
        <taxon>eudicotyledons</taxon>
        <taxon>Gunneridae</taxon>
        <taxon>Pentapetalae</taxon>
        <taxon>rosids</taxon>
        <taxon>fabids</taxon>
        <taxon>Malpighiales</taxon>
        <taxon>Rhizophoraceae</taxon>
        <taxon>Rhizophora</taxon>
    </lineage>
</organism>
<reference evidence="2" key="1">
    <citation type="submission" date="2018-02" db="EMBL/GenBank/DDBJ databases">
        <title>Rhizophora mucronata_Transcriptome.</title>
        <authorList>
            <person name="Meera S.P."/>
            <person name="Sreeshan A."/>
            <person name="Augustine A."/>
        </authorList>
    </citation>
    <scope>NUCLEOTIDE SEQUENCE</scope>
    <source>
        <tissue evidence="2">Leaf</tissue>
    </source>
</reference>
<name>A0A2P2N8B5_RHIMU</name>
<evidence type="ECO:0000313" key="2">
    <source>
        <dbReference type="EMBL" id="MBX38695.1"/>
    </source>
</evidence>
<feature type="region of interest" description="Disordered" evidence="1">
    <location>
        <begin position="1"/>
        <end position="20"/>
    </location>
</feature>